<dbReference type="Pfam" id="PF00512">
    <property type="entry name" value="HisKA"/>
    <property type="match status" value="1"/>
</dbReference>
<dbReference type="SMART" id="SM00387">
    <property type="entry name" value="HATPase_c"/>
    <property type="match status" value="1"/>
</dbReference>
<reference evidence="9 10" key="1">
    <citation type="submission" date="2016-02" db="EMBL/GenBank/DDBJ databases">
        <authorList>
            <person name="Wen L."/>
            <person name="He K."/>
            <person name="Yang H."/>
        </authorList>
    </citation>
    <scope>NUCLEOTIDE SEQUENCE [LARGE SCALE GENOMIC DNA]</scope>
    <source>
        <strain evidence="9 10">TSA40</strain>
    </source>
</reference>
<keyword evidence="9" id="KW-0808">Transferase</keyword>
<dbReference type="Pfam" id="PF08448">
    <property type="entry name" value="PAS_4"/>
    <property type="match status" value="1"/>
</dbReference>
<dbReference type="PANTHER" id="PTHR43065">
    <property type="entry name" value="SENSOR HISTIDINE KINASE"/>
    <property type="match status" value="1"/>
</dbReference>
<keyword evidence="3 4" id="KW-0597">Phosphoprotein</keyword>
<organism evidence="9 10">
    <name type="scientific">Noviherbaspirillum denitrificans</name>
    <dbReference type="NCBI Taxonomy" id="1968433"/>
    <lineage>
        <taxon>Bacteria</taxon>
        <taxon>Pseudomonadati</taxon>
        <taxon>Pseudomonadota</taxon>
        <taxon>Betaproteobacteria</taxon>
        <taxon>Burkholderiales</taxon>
        <taxon>Oxalobacteraceae</taxon>
        <taxon>Noviherbaspirillum</taxon>
    </lineage>
</organism>
<dbReference type="InterPro" id="IPR001789">
    <property type="entry name" value="Sig_transdc_resp-reg_receiver"/>
</dbReference>
<feature type="modified residue" description="4-aspartylphosphate" evidence="4">
    <location>
        <position position="589"/>
    </location>
</feature>
<protein>
    <recommendedName>
        <fullName evidence="2">histidine kinase</fullName>
        <ecNumber evidence="2">2.7.13.3</ecNumber>
    </recommendedName>
</protein>
<dbReference type="SUPFAM" id="SSF52172">
    <property type="entry name" value="CheY-like"/>
    <property type="match status" value="1"/>
</dbReference>
<dbReference type="PROSITE" id="PS50113">
    <property type="entry name" value="PAC"/>
    <property type="match status" value="1"/>
</dbReference>
<dbReference type="InterPro" id="IPR000700">
    <property type="entry name" value="PAS-assoc_C"/>
</dbReference>
<dbReference type="SMART" id="SM00091">
    <property type="entry name" value="PAS"/>
    <property type="match status" value="2"/>
</dbReference>
<evidence type="ECO:0000256" key="1">
    <source>
        <dbReference type="ARBA" id="ARBA00000085"/>
    </source>
</evidence>
<dbReference type="Proteomes" id="UP000197535">
    <property type="component" value="Unassembled WGS sequence"/>
</dbReference>
<dbReference type="EC" id="2.7.13.3" evidence="2"/>
<dbReference type="InterPro" id="IPR013656">
    <property type="entry name" value="PAS_4"/>
</dbReference>
<evidence type="ECO:0000256" key="4">
    <source>
        <dbReference type="PROSITE-ProRule" id="PRU00169"/>
    </source>
</evidence>
<dbReference type="SUPFAM" id="SSF55785">
    <property type="entry name" value="PYP-like sensor domain (PAS domain)"/>
    <property type="match status" value="2"/>
</dbReference>
<feature type="domain" description="PAC" evidence="8">
    <location>
        <begin position="230"/>
        <end position="283"/>
    </location>
</feature>
<dbReference type="InterPro" id="IPR036097">
    <property type="entry name" value="HisK_dim/P_sf"/>
</dbReference>
<dbReference type="InterPro" id="IPR004358">
    <property type="entry name" value="Sig_transdc_His_kin-like_C"/>
</dbReference>
<dbReference type="SUPFAM" id="SSF55874">
    <property type="entry name" value="ATPase domain of HSP90 chaperone/DNA topoisomerase II/histidine kinase"/>
    <property type="match status" value="1"/>
</dbReference>
<evidence type="ECO:0000259" key="6">
    <source>
        <dbReference type="PROSITE" id="PS50110"/>
    </source>
</evidence>
<evidence type="ECO:0000259" key="5">
    <source>
        <dbReference type="PROSITE" id="PS50109"/>
    </source>
</evidence>
<dbReference type="Pfam" id="PF00072">
    <property type="entry name" value="Response_reg"/>
    <property type="match status" value="1"/>
</dbReference>
<dbReference type="InterPro" id="IPR011006">
    <property type="entry name" value="CheY-like_superfamily"/>
</dbReference>
<dbReference type="InterPro" id="IPR000014">
    <property type="entry name" value="PAS"/>
</dbReference>
<dbReference type="CDD" id="cd00082">
    <property type="entry name" value="HisKA"/>
    <property type="match status" value="1"/>
</dbReference>
<dbReference type="SMART" id="SM00448">
    <property type="entry name" value="REC"/>
    <property type="match status" value="1"/>
</dbReference>
<dbReference type="NCBIfam" id="TIGR00229">
    <property type="entry name" value="sensory_box"/>
    <property type="match status" value="1"/>
</dbReference>
<proteinExistence type="predicted"/>
<evidence type="ECO:0000259" key="7">
    <source>
        <dbReference type="PROSITE" id="PS50112"/>
    </source>
</evidence>
<dbReference type="OrthoDB" id="9177042at2"/>
<dbReference type="PROSITE" id="PS50109">
    <property type="entry name" value="HIS_KIN"/>
    <property type="match status" value="1"/>
</dbReference>
<dbReference type="SUPFAM" id="SSF47384">
    <property type="entry name" value="Homodimeric domain of signal transducing histidine kinase"/>
    <property type="match status" value="1"/>
</dbReference>
<dbReference type="InterPro" id="IPR005467">
    <property type="entry name" value="His_kinase_dom"/>
</dbReference>
<dbReference type="AlphaFoldDB" id="A0A254T7L2"/>
<dbReference type="EMBL" id="LSTO01000002">
    <property type="protein sequence ID" value="OWW18634.1"/>
    <property type="molecule type" value="Genomic_DNA"/>
</dbReference>
<sequence>MAAQAEDLFGDLDNRMAMLQAGLDLIDQGFTLFDQDLRLVAGNRAFAEMLEFPQELMRIGTPFEAFMRYNAERGEYGPGDVDALVRERVDAARQFQPHTTERERPGGQIIAIRGVPLPHRGFVTLYTDITEQRKAERLIRERNADLEQRVLERTRELRRSEERLRLITDAIPALIAYIDKDEVYRFANRGYLEWFRRAPHEFVGCPVAEVIGPALYDEVGAYIKRALAGEVVSYEYAMQVDGETRHARSEMVPEVDNDGEVQGAFVLSADITEQKRTQATLMQAQKMEAVGQLAGGIAHDLNNMLTVVLGNLSALEERTRGNADAQELVEPALLATRRGAALIKRLLTFSRQQPLEPRPVDVVELVDGLRTLLRRSLPENITLSLQVGGGLAHAMTDPHQLESALLNLCLNARDAMTAGGTLTLSAAMLQADAGEAAALGVPAGRYVSLTVADTGHGMDSSTLMRACEPYFTTKRFGSGSGLGLAMVYGFAQQSGGALRIRSAPGEGAVVSLLLPATEKVPAPTAEPDAVSTRSRTSPLVLLVEDDADVRQVVRRQLVDLGYMVVEAADGREALDLLSQIDEIRYVISDVVMPGGLDGPALARNVRATRPDIGILLISGYDHGSAGADEFPLLDKPFTKPELAAALAGSLS</sequence>
<dbReference type="InterPro" id="IPR035965">
    <property type="entry name" value="PAS-like_dom_sf"/>
</dbReference>
<dbReference type="Gene3D" id="3.30.450.20">
    <property type="entry name" value="PAS domain"/>
    <property type="match status" value="2"/>
</dbReference>
<keyword evidence="9" id="KW-0418">Kinase</keyword>
<evidence type="ECO:0000259" key="8">
    <source>
        <dbReference type="PROSITE" id="PS50113"/>
    </source>
</evidence>
<comment type="catalytic activity">
    <reaction evidence="1">
        <text>ATP + protein L-histidine = ADP + protein N-phospho-L-histidine.</text>
        <dbReference type="EC" id="2.7.13.3"/>
    </reaction>
</comment>
<dbReference type="Gene3D" id="3.40.50.2300">
    <property type="match status" value="1"/>
</dbReference>
<feature type="domain" description="Response regulatory" evidence="6">
    <location>
        <begin position="539"/>
        <end position="650"/>
    </location>
</feature>
<dbReference type="InterPro" id="IPR003594">
    <property type="entry name" value="HATPase_dom"/>
</dbReference>
<accession>A0A254T7L2</accession>
<dbReference type="PROSITE" id="PS50110">
    <property type="entry name" value="RESPONSE_REGULATORY"/>
    <property type="match status" value="1"/>
</dbReference>
<gene>
    <name evidence="9" type="ORF">AYR66_03335</name>
</gene>
<evidence type="ECO:0000256" key="3">
    <source>
        <dbReference type="ARBA" id="ARBA00022553"/>
    </source>
</evidence>
<dbReference type="PANTHER" id="PTHR43065:SF42">
    <property type="entry name" value="TWO-COMPONENT SENSOR PPRA"/>
    <property type="match status" value="1"/>
</dbReference>
<feature type="domain" description="Histidine kinase" evidence="5">
    <location>
        <begin position="296"/>
        <end position="518"/>
    </location>
</feature>
<dbReference type="Pfam" id="PF12860">
    <property type="entry name" value="PAS_7"/>
    <property type="match status" value="1"/>
</dbReference>
<dbReference type="PROSITE" id="PS50112">
    <property type="entry name" value="PAS"/>
    <property type="match status" value="1"/>
</dbReference>
<name>A0A254T7L2_9BURK</name>
<comment type="caution">
    <text evidence="9">The sequence shown here is derived from an EMBL/GenBank/DDBJ whole genome shotgun (WGS) entry which is preliminary data.</text>
</comment>
<dbReference type="InterPro" id="IPR003661">
    <property type="entry name" value="HisK_dim/P_dom"/>
</dbReference>
<feature type="domain" description="PAS" evidence="7">
    <location>
        <begin position="160"/>
        <end position="230"/>
    </location>
</feature>
<keyword evidence="10" id="KW-1185">Reference proteome</keyword>
<dbReference type="Pfam" id="PF02518">
    <property type="entry name" value="HATPase_c"/>
    <property type="match status" value="1"/>
</dbReference>
<dbReference type="SMART" id="SM00388">
    <property type="entry name" value="HisKA"/>
    <property type="match status" value="1"/>
</dbReference>
<evidence type="ECO:0000313" key="9">
    <source>
        <dbReference type="EMBL" id="OWW18634.1"/>
    </source>
</evidence>
<evidence type="ECO:0000313" key="10">
    <source>
        <dbReference type="Proteomes" id="UP000197535"/>
    </source>
</evidence>
<dbReference type="RefSeq" id="WP_088710041.1">
    <property type="nucleotide sequence ID" value="NZ_LSTO01000002.1"/>
</dbReference>
<dbReference type="Gene3D" id="3.30.565.10">
    <property type="entry name" value="Histidine kinase-like ATPase, C-terminal domain"/>
    <property type="match status" value="1"/>
</dbReference>
<dbReference type="PRINTS" id="PR00344">
    <property type="entry name" value="BCTRLSENSOR"/>
</dbReference>
<dbReference type="InterPro" id="IPR036890">
    <property type="entry name" value="HATPase_C_sf"/>
</dbReference>
<dbReference type="CDD" id="cd00130">
    <property type="entry name" value="PAS"/>
    <property type="match status" value="1"/>
</dbReference>
<evidence type="ECO:0000256" key="2">
    <source>
        <dbReference type="ARBA" id="ARBA00012438"/>
    </source>
</evidence>
<dbReference type="Gene3D" id="1.10.287.130">
    <property type="match status" value="1"/>
</dbReference>
<dbReference type="GO" id="GO:0000155">
    <property type="term" value="F:phosphorelay sensor kinase activity"/>
    <property type="evidence" value="ECO:0007669"/>
    <property type="project" value="InterPro"/>
</dbReference>